<keyword evidence="5 11" id="KW-0812">Transmembrane</keyword>
<dbReference type="PRINTS" id="PR00251">
    <property type="entry name" value="BACTRLOPSIN"/>
</dbReference>
<dbReference type="AlphaFoldDB" id="A0A7W6BLW8"/>
<feature type="transmembrane region" description="Helical" evidence="11">
    <location>
        <begin position="127"/>
        <end position="145"/>
    </location>
</feature>
<keyword evidence="6" id="KW-0681">Retinal protein</keyword>
<keyword evidence="4" id="KW-0716">Sensory transduction</keyword>
<evidence type="ECO:0000256" key="6">
    <source>
        <dbReference type="ARBA" id="ARBA00022925"/>
    </source>
</evidence>
<evidence type="ECO:0000256" key="4">
    <source>
        <dbReference type="ARBA" id="ARBA00022606"/>
    </source>
</evidence>
<organism evidence="12 13">
    <name type="scientific">Aureimonas phyllosphaerae</name>
    <dbReference type="NCBI Taxonomy" id="1166078"/>
    <lineage>
        <taxon>Bacteria</taxon>
        <taxon>Pseudomonadati</taxon>
        <taxon>Pseudomonadota</taxon>
        <taxon>Alphaproteobacteria</taxon>
        <taxon>Hyphomicrobiales</taxon>
        <taxon>Aurantimonadaceae</taxon>
        <taxon>Aureimonas</taxon>
    </lineage>
</organism>
<proteinExistence type="inferred from homology"/>
<evidence type="ECO:0000256" key="1">
    <source>
        <dbReference type="ARBA" id="ARBA00004141"/>
    </source>
</evidence>
<dbReference type="PROSITE" id="PS00327">
    <property type="entry name" value="BACTERIAL_OPSIN_RET"/>
    <property type="match status" value="1"/>
</dbReference>
<feature type="transmembrane region" description="Helical" evidence="11">
    <location>
        <begin position="74"/>
        <end position="91"/>
    </location>
</feature>
<dbReference type="Pfam" id="PF01036">
    <property type="entry name" value="Bac_rhodopsin"/>
    <property type="match status" value="1"/>
</dbReference>
<keyword evidence="7 11" id="KW-1133">Transmembrane helix</keyword>
<evidence type="ECO:0000256" key="5">
    <source>
        <dbReference type="ARBA" id="ARBA00022692"/>
    </source>
</evidence>
<accession>A0A7W6BLW8</accession>
<dbReference type="SUPFAM" id="SSF81321">
    <property type="entry name" value="Family A G protein-coupled receptor-like"/>
    <property type="match status" value="1"/>
</dbReference>
<dbReference type="GO" id="GO:0007602">
    <property type="term" value="P:phototransduction"/>
    <property type="evidence" value="ECO:0007669"/>
    <property type="project" value="UniProtKB-KW"/>
</dbReference>
<dbReference type="GO" id="GO:0009881">
    <property type="term" value="F:photoreceptor activity"/>
    <property type="evidence" value="ECO:0007669"/>
    <property type="project" value="UniProtKB-KW"/>
</dbReference>
<feature type="transmembrane region" description="Helical" evidence="11">
    <location>
        <begin position="36"/>
        <end position="54"/>
    </location>
</feature>
<evidence type="ECO:0000313" key="13">
    <source>
        <dbReference type="Proteomes" id="UP000531216"/>
    </source>
</evidence>
<gene>
    <name evidence="12" type="ORF">GGR05_000499</name>
</gene>
<feature type="transmembrane region" description="Helical" evidence="11">
    <location>
        <begin position="98"/>
        <end position="121"/>
    </location>
</feature>
<dbReference type="InterPro" id="IPR018229">
    <property type="entry name" value="Rhodopsin_retinal_BS"/>
</dbReference>
<dbReference type="PROSITE" id="PS00950">
    <property type="entry name" value="BACTERIAL_OPSIN_1"/>
    <property type="match status" value="1"/>
</dbReference>
<dbReference type="GO" id="GO:0005216">
    <property type="term" value="F:monoatomic ion channel activity"/>
    <property type="evidence" value="ECO:0007669"/>
    <property type="project" value="InterPro"/>
</dbReference>
<comment type="caution">
    <text evidence="12">The sequence shown here is derived from an EMBL/GenBank/DDBJ whole genome shotgun (WGS) entry which is preliminary data.</text>
</comment>
<keyword evidence="10" id="KW-0675">Receptor</keyword>
<dbReference type="PANTHER" id="PTHR28286:SF2">
    <property type="entry name" value="BACTERIORHODOPSIN _OPSIN, NOPA (EUROFUNG)"/>
    <property type="match status" value="1"/>
</dbReference>
<feature type="transmembrane region" description="Helical" evidence="11">
    <location>
        <begin position="166"/>
        <end position="183"/>
    </location>
</feature>
<feature type="transmembrane region" description="Helical" evidence="11">
    <location>
        <begin position="195"/>
        <end position="214"/>
    </location>
</feature>
<dbReference type="InterPro" id="IPR001425">
    <property type="entry name" value="Arc/bac/fun_rhodopsins"/>
</dbReference>
<reference evidence="12 13" key="1">
    <citation type="submission" date="2020-08" db="EMBL/GenBank/DDBJ databases">
        <title>Genomic Encyclopedia of Type Strains, Phase IV (KMG-IV): sequencing the most valuable type-strain genomes for metagenomic binning, comparative biology and taxonomic classification.</title>
        <authorList>
            <person name="Goeker M."/>
        </authorList>
    </citation>
    <scope>NUCLEOTIDE SEQUENCE [LARGE SCALE GENOMIC DNA]</scope>
    <source>
        <strain evidence="12 13">DSM 25024</strain>
    </source>
</reference>
<evidence type="ECO:0000256" key="8">
    <source>
        <dbReference type="ARBA" id="ARBA00022991"/>
    </source>
</evidence>
<evidence type="ECO:0000256" key="10">
    <source>
        <dbReference type="ARBA" id="ARBA00023170"/>
    </source>
</evidence>
<keyword evidence="3" id="KW-0600">Photoreceptor protein</keyword>
<keyword evidence="13" id="KW-1185">Reference proteome</keyword>
<dbReference type="OrthoDB" id="70408at2"/>
<feature type="transmembrane region" description="Helical" evidence="11">
    <location>
        <begin position="6"/>
        <end position="24"/>
    </location>
</feature>
<evidence type="ECO:0000256" key="2">
    <source>
        <dbReference type="ARBA" id="ARBA00008130"/>
    </source>
</evidence>
<dbReference type="GO" id="GO:0016020">
    <property type="term" value="C:membrane"/>
    <property type="evidence" value="ECO:0007669"/>
    <property type="project" value="UniProtKB-SubCell"/>
</dbReference>
<dbReference type="EMBL" id="JACIDO010000001">
    <property type="protein sequence ID" value="MBB3934388.1"/>
    <property type="molecule type" value="Genomic_DNA"/>
</dbReference>
<keyword evidence="8" id="KW-0157">Chromophore</keyword>
<dbReference type="Gene3D" id="1.20.1070.10">
    <property type="entry name" value="Rhodopsin 7-helix transmembrane proteins"/>
    <property type="match status" value="1"/>
</dbReference>
<comment type="subcellular location">
    <subcellularLocation>
        <location evidence="1">Membrane</location>
        <topology evidence="1">Multi-pass membrane protein</topology>
    </subcellularLocation>
</comment>
<evidence type="ECO:0000313" key="12">
    <source>
        <dbReference type="EMBL" id="MBB3934388.1"/>
    </source>
</evidence>
<dbReference type="PANTHER" id="PTHR28286">
    <property type="match status" value="1"/>
</dbReference>
<name>A0A7W6BLW8_9HYPH</name>
<keyword evidence="9 11" id="KW-0472">Membrane</keyword>
<evidence type="ECO:0000256" key="9">
    <source>
        <dbReference type="ARBA" id="ARBA00023136"/>
    </source>
</evidence>
<evidence type="ECO:0000256" key="11">
    <source>
        <dbReference type="SAM" id="Phobius"/>
    </source>
</evidence>
<sequence length="235" mass="25557">MESTALLIGFVAMSVGSLAIYATGSKSNAIRHHTQIHALVPFIAATAYLAMYLGNFVWDRGDGALVYLPRYVDWIFTTPLLLAGLVALALHEHPRQGGYLTAIIGLDALMILAGLLSAISLDGTTRLIWFLWSCAAFAGVYYLLWGPLRERSANYGGDLDKVYRQNALQLSVVWLAYPVVFALGPEGFGTISSAASIWAILVLDVAAKVGYGLLVGERLKTAEPELERREARRLA</sequence>
<dbReference type="RefSeq" id="WP_090958402.1">
    <property type="nucleotide sequence ID" value="NZ_FOOA01000001.1"/>
</dbReference>
<dbReference type="SMART" id="SM01021">
    <property type="entry name" value="Bac_rhodopsin"/>
    <property type="match status" value="1"/>
</dbReference>
<protein>
    <submittedName>
        <fullName evidence="12">Bacteriorhodopsin</fullName>
    </submittedName>
</protein>
<evidence type="ECO:0000256" key="7">
    <source>
        <dbReference type="ARBA" id="ARBA00022989"/>
    </source>
</evidence>
<comment type="similarity">
    <text evidence="2">Belongs to the archaeal/bacterial/fungal opsin family.</text>
</comment>
<evidence type="ECO:0000256" key="3">
    <source>
        <dbReference type="ARBA" id="ARBA00022543"/>
    </source>
</evidence>
<dbReference type="Proteomes" id="UP000531216">
    <property type="component" value="Unassembled WGS sequence"/>
</dbReference>